<dbReference type="GO" id="GO:0032589">
    <property type="term" value="C:neuron projection membrane"/>
    <property type="evidence" value="ECO:0007669"/>
    <property type="project" value="TreeGrafter"/>
</dbReference>
<dbReference type="SMART" id="SM00409">
    <property type="entry name" value="IG"/>
    <property type="match status" value="2"/>
</dbReference>
<evidence type="ECO:0000313" key="3">
    <source>
        <dbReference type="EMBL" id="CAL4071294.1"/>
    </source>
</evidence>
<dbReference type="InterPro" id="IPR013783">
    <property type="entry name" value="Ig-like_fold"/>
</dbReference>
<feature type="domain" description="Ig-like" evidence="2">
    <location>
        <begin position="48"/>
        <end position="146"/>
    </location>
</feature>
<sequence length="325" mass="35391">MSTQQLWGLLLMLQLCHVHYITHGVAHDPSNSVTKPPEVSATACPGCPYFLATAAHITTSVGLDVNLTCGVRRLGDRQVSWIRRRDLHVLTTGNFTYTTDLRFTSLHEEGSPYWVLRVQQPTLNDPGVYECQVAAQPKVARKFTLSVIVPRAEILGSREVFMKAGSGINITCVITGVPPEKTVPVTWLHTIHLPGGRSSSTMELNSGSRGGVQVTTDRLLGTSQLLVTMATGRDAGNYTCVPHNAEPASVLVHVVDEKHPEAIQPALEGSSESPDSALEATSSAYSCSMYKGVAHMTRWLPNSSSFLIYNCLYALGYLVRNRGFI</sequence>
<dbReference type="EMBL" id="CAXKWB010003968">
    <property type="protein sequence ID" value="CAL4071294.1"/>
    <property type="molecule type" value="Genomic_DNA"/>
</dbReference>
<dbReference type="InterPro" id="IPR003599">
    <property type="entry name" value="Ig_sub"/>
</dbReference>
<feature type="chain" id="PRO_5043785792" description="Ig-like domain-containing protein" evidence="1">
    <location>
        <begin position="19"/>
        <end position="325"/>
    </location>
</feature>
<gene>
    <name evidence="3" type="ORF">MNOR_LOCUS8494</name>
</gene>
<dbReference type="SMART" id="SM00408">
    <property type="entry name" value="IGc2"/>
    <property type="match status" value="2"/>
</dbReference>
<name>A0AAV2Q951_MEGNR</name>
<evidence type="ECO:0000259" key="2">
    <source>
        <dbReference type="PROSITE" id="PS50835"/>
    </source>
</evidence>
<protein>
    <recommendedName>
        <fullName evidence="2">Ig-like domain-containing protein</fullName>
    </recommendedName>
</protein>
<keyword evidence="4" id="KW-1185">Reference proteome</keyword>
<evidence type="ECO:0000313" key="4">
    <source>
        <dbReference type="Proteomes" id="UP001497623"/>
    </source>
</evidence>
<proteinExistence type="predicted"/>
<dbReference type="GO" id="GO:0050808">
    <property type="term" value="P:synapse organization"/>
    <property type="evidence" value="ECO:0007669"/>
    <property type="project" value="TreeGrafter"/>
</dbReference>
<dbReference type="InterPro" id="IPR003598">
    <property type="entry name" value="Ig_sub2"/>
</dbReference>
<feature type="domain" description="Ig-like" evidence="2">
    <location>
        <begin position="150"/>
        <end position="251"/>
    </location>
</feature>
<dbReference type="InterPro" id="IPR037448">
    <property type="entry name" value="Zig-8"/>
</dbReference>
<dbReference type="SUPFAM" id="SSF48726">
    <property type="entry name" value="Immunoglobulin"/>
    <property type="match status" value="2"/>
</dbReference>
<feature type="signal peptide" evidence="1">
    <location>
        <begin position="1"/>
        <end position="18"/>
    </location>
</feature>
<evidence type="ECO:0000256" key="1">
    <source>
        <dbReference type="SAM" id="SignalP"/>
    </source>
</evidence>
<organism evidence="3 4">
    <name type="scientific">Meganyctiphanes norvegica</name>
    <name type="common">Northern krill</name>
    <name type="synonym">Thysanopoda norvegica</name>
    <dbReference type="NCBI Taxonomy" id="48144"/>
    <lineage>
        <taxon>Eukaryota</taxon>
        <taxon>Metazoa</taxon>
        <taxon>Ecdysozoa</taxon>
        <taxon>Arthropoda</taxon>
        <taxon>Crustacea</taxon>
        <taxon>Multicrustacea</taxon>
        <taxon>Malacostraca</taxon>
        <taxon>Eumalacostraca</taxon>
        <taxon>Eucarida</taxon>
        <taxon>Euphausiacea</taxon>
        <taxon>Euphausiidae</taxon>
        <taxon>Meganyctiphanes</taxon>
    </lineage>
</organism>
<dbReference type="InterPro" id="IPR007110">
    <property type="entry name" value="Ig-like_dom"/>
</dbReference>
<accession>A0AAV2Q951</accession>
<dbReference type="PROSITE" id="PS50835">
    <property type="entry name" value="IG_LIKE"/>
    <property type="match status" value="2"/>
</dbReference>
<dbReference type="InterPro" id="IPR036179">
    <property type="entry name" value="Ig-like_dom_sf"/>
</dbReference>
<comment type="caution">
    <text evidence="3">The sequence shown here is derived from an EMBL/GenBank/DDBJ whole genome shotgun (WGS) entry which is preliminary data.</text>
</comment>
<dbReference type="PANTHER" id="PTHR23279:SF41">
    <property type="entry name" value="DEFECTIVE PROBOSCIS EXTENSION RESPONSE 4-RELATED"/>
    <property type="match status" value="1"/>
</dbReference>
<dbReference type="PANTHER" id="PTHR23279">
    <property type="entry name" value="DEFECTIVE PROBOSCIS EXTENSION RESPONSE DPR -RELATED"/>
    <property type="match status" value="1"/>
</dbReference>
<keyword evidence="1" id="KW-0732">Signal</keyword>
<dbReference type="Proteomes" id="UP001497623">
    <property type="component" value="Unassembled WGS sequence"/>
</dbReference>
<reference evidence="3 4" key="1">
    <citation type="submission" date="2024-05" db="EMBL/GenBank/DDBJ databases">
        <authorList>
            <person name="Wallberg A."/>
        </authorList>
    </citation>
    <scope>NUCLEOTIDE SEQUENCE [LARGE SCALE GENOMIC DNA]</scope>
</reference>
<dbReference type="AlphaFoldDB" id="A0AAV2Q951"/>
<dbReference type="Gene3D" id="2.60.40.10">
    <property type="entry name" value="Immunoglobulins"/>
    <property type="match status" value="2"/>
</dbReference>